<dbReference type="RefSeq" id="XP_024687033.1">
    <property type="nucleotide sequence ID" value="XM_024821237.1"/>
</dbReference>
<name>A0A2I1CLD9_ASPN1</name>
<proteinExistence type="predicted"/>
<keyword evidence="2" id="KW-1185">Reference proteome</keyword>
<evidence type="ECO:0000313" key="1">
    <source>
        <dbReference type="EMBL" id="PKX98438.1"/>
    </source>
</evidence>
<evidence type="ECO:0000313" key="2">
    <source>
        <dbReference type="Proteomes" id="UP000234474"/>
    </source>
</evidence>
<dbReference type="AlphaFoldDB" id="A0A2I1CLD9"/>
<sequence>MNDAHELSHSLRLRLRVIWRDVKKKENFECLSHLIFDALGLDFEVTMRSAVGIAWYYKYKEVLNAGP</sequence>
<dbReference type="GeneID" id="36528563"/>
<dbReference type="VEuPathDB" id="FungiDB:P174DRAFT_17572"/>
<comment type="caution">
    <text evidence="1">The sequence shown here is derived from an EMBL/GenBank/DDBJ whole genome shotgun (WGS) entry which is preliminary data.</text>
</comment>
<reference evidence="2" key="1">
    <citation type="journal article" date="2018" name="Proc. Natl. Acad. Sci. U.S.A.">
        <title>Linking secondary metabolites to gene clusters through genome sequencing of six diverse Aspergillus species.</title>
        <authorList>
            <person name="Kaerboelling I."/>
            <person name="Vesth T.C."/>
            <person name="Frisvad J.C."/>
            <person name="Nybo J.L."/>
            <person name="Theobald S."/>
            <person name="Kuo A."/>
            <person name="Bowyer P."/>
            <person name="Matsuda Y."/>
            <person name="Mondo S."/>
            <person name="Lyhne E.K."/>
            <person name="Kogle M.E."/>
            <person name="Clum A."/>
            <person name="Lipzen A."/>
            <person name="Salamov A."/>
            <person name="Ngan C.Y."/>
            <person name="Daum C."/>
            <person name="Chiniquy J."/>
            <person name="Barry K."/>
            <person name="LaButti K."/>
            <person name="Haridas S."/>
            <person name="Simmons B.A."/>
            <person name="Magnuson J.K."/>
            <person name="Mortensen U.H."/>
            <person name="Larsen T.O."/>
            <person name="Grigoriev I.V."/>
            <person name="Baker S.E."/>
            <person name="Andersen M.R."/>
        </authorList>
    </citation>
    <scope>NUCLEOTIDE SEQUENCE [LARGE SCALE GENOMIC DNA]</scope>
    <source>
        <strain evidence="2">IBT 16806</strain>
    </source>
</reference>
<gene>
    <name evidence="1" type="ORF">P174DRAFT_17572</name>
</gene>
<protein>
    <submittedName>
        <fullName evidence="1">Uncharacterized protein</fullName>
    </submittedName>
</protein>
<dbReference type="Proteomes" id="UP000234474">
    <property type="component" value="Unassembled WGS sequence"/>
</dbReference>
<organism evidence="1 2">
    <name type="scientific">Aspergillus novofumigatus (strain IBT 16806)</name>
    <dbReference type="NCBI Taxonomy" id="1392255"/>
    <lineage>
        <taxon>Eukaryota</taxon>
        <taxon>Fungi</taxon>
        <taxon>Dikarya</taxon>
        <taxon>Ascomycota</taxon>
        <taxon>Pezizomycotina</taxon>
        <taxon>Eurotiomycetes</taxon>
        <taxon>Eurotiomycetidae</taxon>
        <taxon>Eurotiales</taxon>
        <taxon>Aspergillaceae</taxon>
        <taxon>Aspergillus</taxon>
        <taxon>Aspergillus subgen. Fumigati</taxon>
    </lineage>
</organism>
<accession>A0A2I1CLD9</accession>
<dbReference type="EMBL" id="MSZS01000001">
    <property type="protein sequence ID" value="PKX98438.1"/>
    <property type="molecule type" value="Genomic_DNA"/>
</dbReference>